<protein>
    <submittedName>
        <fullName evidence="1">Uncharacterized protein</fullName>
    </submittedName>
</protein>
<proteinExistence type="predicted"/>
<sequence>MKGLDAESLEFLNNCSEGLGSRLEGIAEYEALKAASASIPEAAAVLSTVQVVDETEHAFDTRADHMMMFAGVNLEEGAPMVAALCAANDGYASAVERIMRWCFAVGVEWERSCSE</sequence>
<reference evidence="1" key="1">
    <citation type="submission" date="2020-03" db="EMBL/GenBank/DDBJ databases">
        <title>The deep terrestrial virosphere.</title>
        <authorList>
            <person name="Holmfeldt K."/>
            <person name="Nilsson E."/>
            <person name="Simone D."/>
            <person name="Lopez-Fernandez M."/>
            <person name="Wu X."/>
            <person name="de Brujin I."/>
            <person name="Lundin D."/>
            <person name="Andersson A."/>
            <person name="Bertilsson S."/>
            <person name="Dopson M."/>
        </authorList>
    </citation>
    <scope>NUCLEOTIDE SEQUENCE</scope>
    <source>
        <strain evidence="1">MM171B02486</strain>
    </source>
</reference>
<dbReference type="AlphaFoldDB" id="A0A6M3X5I1"/>
<evidence type="ECO:0000313" key="1">
    <source>
        <dbReference type="EMBL" id="QJH93002.1"/>
    </source>
</evidence>
<organism evidence="1">
    <name type="scientific">viral metagenome</name>
    <dbReference type="NCBI Taxonomy" id="1070528"/>
    <lineage>
        <taxon>unclassified sequences</taxon>
        <taxon>metagenomes</taxon>
        <taxon>organismal metagenomes</taxon>
    </lineage>
</organism>
<dbReference type="EMBL" id="MT143938">
    <property type="protein sequence ID" value="QJH93002.1"/>
    <property type="molecule type" value="Genomic_DNA"/>
</dbReference>
<gene>
    <name evidence="1" type="ORF">MM171B02486_0002</name>
</gene>
<accession>A0A6M3X5I1</accession>
<name>A0A6M3X5I1_9ZZZZ</name>